<keyword evidence="3" id="KW-0479">Metal-binding</keyword>
<dbReference type="GO" id="GO:0006099">
    <property type="term" value="P:tricarboxylic acid cycle"/>
    <property type="evidence" value="ECO:0007669"/>
    <property type="project" value="UniProtKB-UniPathway"/>
</dbReference>
<evidence type="ECO:0000313" key="9">
    <source>
        <dbReference type="EMBL" id="KWX80170.1"/>
    </source>
</evidence>
<dbReference type="SUPFAM" id="SSF53732">
    <property type="entry name" value="Aconitase iron-sulfur domain"/>
    <property type="match status" value="1"/>
</dbReference>
<reference evidence="9 10" key="1">
    <citation type="submission" date="2015-08" db="EMBL/GenBank/DDBJ databases">
        <title>Genomes of Paenibacillus riograndensis.</title>
        <authorList>
            <person name="Sant'Anna F.H."/>
            <person name="Souza R."/>
            <person name="Ambrosini A."/>
            <person name="Bach E."/>
            <person name="Fernandes G."/>
            <person name="Balsanelli E."/>
            <person name="Baura V.A."/>
            <person name="Pedrosa F.O."/>
            <person name="Souza E.M."/>
            <person name="Passaglia L."/>
        </authorList>
    </citation>
    <scope>NUCLEOTIDE SEQUENCE [LARGE SCALE GENOMIC DNA]</scope>
    <source>
        <strain evidence="9 10">CAS34</strain>
    </source>
</reference>
<comment type="catalytic activity">
    <reaction evidence="6">
        <text>citrate = D-threo-isocitrate</text>
        <dbReference type="Rhea" id="RHEA:10336"/>
        <dbReference type="ChEBI" id="CHEBI:15562"/>
        <dbReference type="ChEBI" id="CHEBI:16947"/>
        <dbReference type="EC" id="4.2.1.3"/>
    </reaction>
</comment>
<gene>
    <name evidence="9" type="ORF">AMQ84_04640</name>
</gene>
<dbReference type="PANTHER" id="PTHR43160">
    <property type="entry name" value="ACONITATE HYDRATASE B"/>
    <property type="match status" value="1"/>
</dbReference>
<dbReference type="OrthoDB" id="9764318at2"/>
<evidence type="ECO:0000259" key="7">
    <source>
        <dbReference type="Pfam" id="PF00330"/>
    </source>
</evidence>
<keyword evidence="10" id="KW-1185">Reference proteome</keyword>
<comment type="caution">
    <text evidence="9">The sequence shown here is derived from an EMBL/GenBank/DDBJ whole genome shotgun (WGS) entry which is preliminary data.</text>
</comment>
<keyword evidence="4" id="KW-0408">Iron</keyword>
<dbReference type="UniPathway" id="UPA00223"/>
<dbReference type="InterPro" id="IPR015928">
    <property type="entry name" value="Aconitase/3IPM_dehydase_swvl"/>
</dbReference>
<dbReference type="Proteomes" id="UP000070475">
    <property type="component" value="Unassembled WGS sequence"/>
</dbReference>
<dbReference type="InterPro" id="IPR036008">
    <property type="entry name" value="Aconitase_4Fe-4S_dom"/>
</dbReference>
<proteinExistence type="predicted"/>
<evidence type="ECO:0000259" key="8">
    <source>
        <dbReference type="Pfam" id="PF00694"/>
    </source>
</evidence>
<dbReference type="PANTHER" id="PTHR43160:SF3">
    <property type="entry name" value="ACONITATE HYDRATASE, MITOCHONDRIAL"/>
    <property type="match status" value="1"/>
</dbReference>
<dbReference type="PRINTS" id="PR00415">
    <property type="entry name" value="ACONITASE"/>
</dbReference>
<evidence type="ECO:0000256" key="1">
    <source>
        <dbReference type="ARBA" id="ARBA00011245"/>
    </source>
</evidence>
<evidence type="ECO:0000256" key="2">
    <source>
        <dbReference type="ARBA" id="ARBA00012926"/>
    </source>
</evidence>
<keyword evidence="5" id="KW-0411">Iron-sulfur</keyword>
<comment type="subunit">
    <text evidence="1">Monomer.</text>
</comment>
<dbReference type="Gene3D" id="3.20.19.10">
    <property type="entry name" value="Aconitase, domain 4"/>
    <property type="match status" value="1"/>
</dbReference>
<dbReference type="InterPro" id="IPR015931">
    <property type="entry name" value="Acnase/IPM_dHydase_lsu_aba_1/3"/>
</dbReference>
<dbReference type="GO" id="GO:0051539">
    <property type="term" value="F:4 iron, 4 sulfur cluster binding"/>
    <property type="evidence" value="ECO:0007669"/>
    <property type="project" value="TreeGrafter"/>
</dbReference>
<dbReference type="Pfam" id="PF00694">
    <property type="entry name" value="Aconitase_C"/>
    <property type="match status" value="1"/>
</dbReference>
<dbReference type="Gene3D" id="3.30.499.10">
    <property type="entry name" value="Aconitase, domain 3"/>
    <property type="match status" value="2"/>
</dbReference>
<dbReference type="EMBL" id="LIRB01000104">
    <property type="protein sequence ID" value="KWX80170.1"/>
    <property type="molecule type" value="Genomic_DNA"/>
</dbReference>
<dbReference type="Pfam" id="PF00330">
    <property type="entry name" value="Aconitase"/>
    <property type="match status" value="1"/>
</dbReference>
<evidence type="ECO:0000313" key="10">
    <source>
        <dbReference type="Proteomes" id="UP000070475"/>
    </source>
</evidence>
<dbReference type="InterPro" id="IPR050926">
    <property type="entry name" value="Aconitase/IPM_isomerase"/>
</dbReference>
<feature type="domain" description="Aconitase/3-isopropylmalate dehydratase large subunit alpha/beta/alpha" evidence="7">
    <location>
        <begin position="20"/>
        <end position="281"/>
    </location>
</feature>
<evidence type="ECO:0000256" key="3">
    <source>
        <dbReference type="ARBA" id="ARBA00022723"/>
    </source>
</evidence>
<dbReference type="SUPFAM" id="SSF52016">
    <property type="entry name" value="LeuD/IlvD-like"/>
    <property type="match status" value="1"/>
</dbReference>
<evidence type="ECO:0000256" key="4">
    <source>
        <dbReference type="ARBA" id="ARBA00023004"/>
    </source>
</evidence>
<dbReference type="AlphaFoldDB" id="A0A132U9I3"/>
<dbReference type="GO" id="GO:0005829">
    <property type="term" value="C:cytosol"/>
    <property type="evidence" value="ECO:0007669"/>
    <property type="project" value="TreeGrafter"/>
</dbReference>
<organism evidence="9 10">
    <name type="scientific">Paenibacillus riograndensis</name>
    <dbReference type="NCBI Taxonomy" id="483937"/>
    <lineage>
        <taxon>Bacteria</taxon>
        <taxon>Bacillati</taxon>
        <taxon>Bacillota</taxon>
        <taxon>Bacilli</taxon>
        <taxon>Bacillales</taxon>
        <taxon>Paenibacillaceae</taxon>
        <taxon>Paenibacillus</taxon>
        <taxon>Paenibacillus sonchi group</taxon>
    </lineage>
</organism>
<dbReference type="EC" id="4.2.1.3" evidence="2"/>
<dbReference type="PATRIC" id="fig|483937.3.peg.4895"/>
<evidence type="ECO:0000256" key="5">
    <source>
        <dbReference type="ARBA" id="ARBA00023014"/>
    </source>
</evidence>
<dbReference type="InterPro" id="IPR000573">
    <property type="entry name" value="AconitaseA/IPMdHydase_ssu_swvl"/>
</dbReference>
<dbReference type="NCBIfam" id="NF005558">
    <property type="entry name" value="PRK07229.1"/>
    <property type="match status" value="1"/>
</dbReference>
<feature type="domain" description="Aconitase A/isopropylmalate dehydratase small subunit swivel" evidence="8">
    <location>
        <begin position="515"/>
        <end position="576"/>
    </location>
</feature>
<dbReference type="RefSeq" id="WP_060859474.1">
    <property type="nucleotide sequence ID" value="NZ_LIRB01000104.1"/>
</dbReference>
<sequence>MNITKKIISNYLVSGNLEIGEEISINIDQAYVEDHSGVQVMKHLEFMGTSRISCKLAVCYIDHNILPKPDDMQNHIYLQQACQKYGMWYSKSASGICHQLHVENFAVPGVTILGANSHTAHCGGIGALSIGVGGIDLAAALAGYPYYFCIPEIINVKLTGMLNDWCSAKDVSLELLRRLTVKGGVGKIFEFTGPGIKTLNVQQRMTISHMCVEVGAITGIFPSDEVTYDYFKRIKREDEWKELLPDPWSDYDGEINIDLSLIEPLIALPGQPDQVVPVNQLKNIKVHQVMVGSCTSGSYMDISMVSKVIKGHRVHPEVSFFIQPSSKMVLELLAEDGMLSDLFQAGVEVTPPSCDACVGIGYVPAPGINSLRAVSRNFKGRSGCRDDSIYLCSAETAVVSAITGIITDPRDYIYQNESLNIIEDIPYFVSRRLNTGLISPPIIKEKKVTESSMTTSEKTMTLENNLVAEVMIKLGDSISTDQIIPNGLDIAAHRSDIPKLSNYMFFRTDQTFVDRIKKNGSGFIVAGENFGQGSARENAVIVPGYLGIKVVLAKSFARTYFNNMINFSLIPLLFSNKSDFEDIEQGDYLEITNVLKNIETGRFIVTNKTKNRVYEAQHLLSEQQKKILAGGGLLAICRENRLK</sequence>
<name>A0A132U9I3_9BACL</name>
<dbReference type="GO" id="GO:0046872">
    <property type="term" value="F:metal ion binding"/>
    <property type="evidence" value="ECO:0007669"/>
    <property type="project" value="UniProtKB-KW"/>
</dbReference>
<dbReference type="GO" id="GO:0003994">
    <property type="term" value="F:aconitate hydratase activity"/>
    <property type="evidence" value="ECO:0007669"/>
    <property type="project" value="UniProtKB-EC"/>
</dbReference>
<accession>A0A132U9I3</accession>
<dbReference type="InterPro" id="IPR001030">
    <property type="entry name" value="Acoase/IPM_deHydtase_lsu_aba"/>
</dbReference>
<evidence type="ECO:0000256" key="6">
    <source>
        <dbReference type="ARBA" id="ARBA00023501"/>
    </source>
</evidence>
<protein>
    <recommendedName>
        <fullName evidence="2">aconitate hydratase</fullName>
        <ecNumber evidence="2">4.2.1.3</ecNumber>
    </recommendedName>
</protein>